<name>A0A182PBX4_9DIPT</name>
<organism evidence="3 4">
    <name type="scientific">Anopheles epiroticus</name>
    <dbReference type="NCBI Taxonomy" id="199890"/>
    <lineage>
        <taxon>Eukaryota</taxon>
        <taxon>Metazoa</taxon>
        <taxon>Ecdysozoa</taxon>
        <taxon>Arthropoda</taxon>
        <taxon>Hexapoda</taxon>
        <taxon>Insecta</taxon>
        <taxon>Pterygota</taxon>
        <taxon>Neoptera</taxon>
        <taxon>Endopterygota</taxon>
        <taxon>Diptera</taxon>
        <taxon>Nematocera</taxon>
        <taxon>Culicoidea</taxon>
        <taxon>Culicidae</taxon>
        <taxon>Anophelinae</taxon>
        <taxon>Anopheles</taxon>
    </lineage>
</organism>
<dbReference type="EnsemblMetazoa" id="AEPI004430-RA">
    <property type="protein sequence ID" value="AEPI004430-PA"/>
    <property type="gene ID" value="AEPI004430"/>
</dbReference>
<proteinExistence type="predicted"/>
<evidence type="ECO:0000256" key="1">
    <source>
        <dbReference type="SAM" id="MobiDB-lite"/>
    </source>
</evidence>
<evidence type="ECO:0000313" key="4">
    <source>
        <dbReference type="Proteomes" id="UP000075885"/>
    </source>
</evidence>
<keyword evidence="4" id="KW-1185">Reference proteome</keyword>
<keyword evidence="2" id="KW-0472">Membrane</keyword>
<evidence type="ECO:0000313" key="3">
    <source>
        <dbReference type="EnsemblMetazoa" id="AEPI004430-PA"/>
    </source>
</evidence>
<accession>A0A182PBX4</accession>
<sequence length="228" mass="25049">MTTTRRKALDGGPEGLHYKSTVLLGERGKRKDHEQPDNAVQNSSIYVFLSVLVVLLLAAGVDIAKHLTGSDRNGGREDAKRRLSLQNYQALIREKQKQFRMMKQHYSQPSISIQRSMDESVPGAPSAGAFARMEEAPSPVGKSIPTPRLQRRQSVPTLMRTQLVPLGGGVGGAAFSTVQHVPPPFGRRTSIDSFWDVDHTIKGGGNGPTSSNGSPPEVRRRVRMLHRH</sequence>
<dbReference type="Proteomes" id="UP000075885">
    <property type="component" value="Unassembled WGS sequence"/>
</dbReference>
<reference evidence="3" key="2">
    <citation type="submission" date="2020-05" db="UniProtKB">
        <authorList>
            <consortium name="EnsemblMetazoa"/>
        </authorList>
    </citation>
    <scope>IDENTIFICATION</scope>
    <source>
        <strain evidence="3">Epiroticus2</strain>
    </source>
</reference>
<feature type="transmembrane region" description="Helical" evidence="2">
    <location>
        <begin position="45"/>
        <end position="64"/>
    </location>
</feature>
<keyword evidence="2" id="KW-0812">Transmembrane</keyword>
<dbReference type="AlphaFoldDB" id="A0A182PBX4"/>
<feature type="region of interest" description="Disordered" evidence="1">
    <location>
        <begin position="200"/>
        <end position="228"/>
    </location>
</feature>
<reference evidence="4" key="1">
    <citation type="submission" date="2013-03" db="EMBL/GenBank/DDBJ databases">
        <title>The Genome Sequence of Anopheles epiroticus epiroticus2.</title>
        <authorList>
            <consortium name="The Broad Institute Genomics Platform"/>
            <person name="Neafsey D.E."/>
            <person name="Howell P."/>
            <person name="Walker B."/>
            <person name="Young S.K."/>
            <person name="Zeng Q."/>
            <person name="Gargeya S."/>
            <person name="Fitzgerald M."/>
            <person name="Haas B."/>
            <person name="Abouelleil A."/>
            <person name="Allen A.W."/>
            <person name="Alvarado L."/>
            <person name="Arachchi H.M."/>
            <person name="Berlin A.M."/>
            <person name="Chapman S.B."/>
            <person name="Gainer-Dewar J."/>
            <person name="Goldberg J."/>
            <person name="Griggs A."/>
            <person name="Gujja S."/>
            <person name="Hansen M."/>
            <person name="Howarth C."/>
            <person name="Imamovic A."/>
            <person name="Ireland A."/>
            <person name="Larimer J."/>
            <person name="McCowan C."/>
            <person name="Murphy C."/>
            <person name="Pearson M."/>
            <person name="Poon T.W."/>
            <person name="Priest M."/>
            <person name="Roberts A."/>
            <person name="Saif S."/>
            <person name="Shea T."/>
            <person name="Sisk P."/>
            <person name="Sykes S."/>
            <person name="Wortman J."/>
            <person name="Nusbaum C."/>
            <person name="Birren B."/>
        </authorList>
    </citation>
    <scope>NUCLEOTIDE SEQUENCE [LARGE SCALE GENOMIC DNA]</scope>
    <source>
        <strain evidence="4">Epiroticus2</strain>
    </source>
</reference>
<protein>
    <recommendedName>
        <fullName evidence="5">Transmembrane protein</fullName>
    </recommendedName>
</protein>
<keyword evidence="2" id="KW-1133">Transmembrane helix</keyword>
<dbReference type="VEuPathDB" id="VectorBase:AEPI004430"/>
<evidence type="ECO:0000256" key="2">
    <source>
        <dbReference type="SAM" id="Phobius"/>
    </source>
</evidence>
<evidence type="ECO:0008006" key="5">
    <source>
        <dbReference type="Google" id="ProtNLM"/>
    </source>
</evidence>